<dbReference type="PANTHER" id="PTHR34138:SF1">
    <property type="entry name" value="CELL SHAPE-DETERMINING PROTEIN MREC"/>
    <property type="match status" value="1"/>
</dbReference>
<keyword evidence="3 5" id="KW-0133">Cell shape</keyword>
<dbReference type="NCBIfam" id="TIGR00219">
    <property type="entry name" value="mreC"/>
    <property type="match status" value="1"/>
</dbReference>
<reference evidence="9" key="1">
    <citation type="submission" date="2022-09" db="EMBL/GenBank/DDBJ databases">
        <title>Tahibacter sp. nov., isolated from a fresh water.</title>
        <authorList>
            <person name="Baek J.H."/>
            <person name="Lee J.K."/>
            <person name="Kim J.M."/>
            <person name="Jeon C.O."/>
        </authorList>
    </citation>
    <scope>NUCLEOTIDE SEQUENCE</scope>
    <source>
        <strain evidence="9">W38</strain>
    </source>
</reference>
<evidence type="ECO:0000313" key="9">
    <source>
        <dbReference type="EMBL" id="UXI68004.1"/>
    </source>
</evidence>
<feature type="compositionally biased region" description="Low complexity" evidence="7">
    <location>
        <begin position="301"/>
        <end position="313"/>
    </location>
</feature>
<dbReference type="Gene3D" id="2.40.10.350">
    <property type="entry name" value="Rod shape-determining protein MreC, domain 2"/>
    <property type="match status" value="1"/>
</dbReference>
<evidence type="ECO:0000256" key="2">
    <source>
        <dbReference type="ARBA" id="ARBA00013855"/>
    </source>
</evidence>
<dbReference type="InterPro" id="IPR042175">
    <property type="entry name" value="Cell/Rod_MreC_2"/>
</dbReference>
<evidence type="ECO:0000256" key="3">
    <source>
        <dbReference type="ARBA" id="ARBA00022960"/>
    </source>
</evidence>
<keyword evidence="10" id="KW-1185">Reference proteome</keyword>
<sequence length="313" mass="32920">MALARTDTSPLFGSGATSTLRLIVYLSACVALMVADHRGQYLAQLRQYLHLMIEPVYHAAALPADAARAVRKAVADRSALTEENQRLREALLLTQARLNRLDSVAEQNTRLKELLEVQHSVGMGVQLAKLVDIVLDPYRQRIMLDVGANQGVVLGQAVLDAYGVMGQISEVLPNTATAILITDPTHAIPVTVDRTGLRTVAYGSGSSDRLDIPNIPLSADIKPGDKLVTSGLGGRFPAGFPVAEITSVGTDSSGMFAAAVARPSAALERSGEVLLLRPLTDPVGPPALVDPGGPPAPPPEEATVTADAKVPPP</sequence>
<feature type="domain" description="Rod shape-determining protein MreC beta-barrel core" evidence="8">
    <location>
        <begin position="136"/>
        <end position="276"/>
    </location>
</feature>
<evidence type="ECO:0000256" key="4">
    <source>
        <dbReference type="ARBA" id="ARBA00032089"/>
    </source>
</evidence>
<dbReference type="InterPro" id="IPR042177">
    <property type="entry name" value="Cell/Rod_1"/>
</dbReference>
<comment type="function">
    <text evidence="5">Involved in formation and maintenance of cell shape.</text>
</comment>
<comment type="similarity">
    <text evidence="1 5">Belongs to the MreC family.</text>
</comment>
<keyword evidence="6" id="KW-0175">Coiled coil</keyword>
<dbReference type="Pfam" id="PF04085">
    <property type="entry name" value="MreC"/>
    <property type="match status" value="1"/>
</dbReference>
<dbReference type="PIRSF" id="PIRSF038471">
    <property type="entry name" value="MreC"/>
    <property type="match status" value="1"/>
</dbReference>
<accession>A0ABY6BE21</accession>
<feature type="coiled-coil region" evidence="6">
    <location>
        <begin position="70"/>
        <end position="97"/>
    </location>
</feature>
<evidence type="ECO:0000256" key="7">
    <source>
        <dbReference type="SAM" id="MobiDB-lite"/>
    </source>
</evidence>
<feature type="region of interest" description="Disordered" evidence="7">
    <location>
        <begin position="278"/>
        <end position="313"/>
    </location>
</feature>
<dbReference type="PANTHER" id="PTHR34138">
    <property type="entry name" value="CELL SHAPE-DETERMINING PROTEIN MREC"/>
    <property type="match status" value="1"/>
</dbReference>
<dbReference type="InterPro" id="IPR007221">
    <property type="entry name" value="MreC"/>
</dbReference>
<dbReference type="RefSeq" id="WP_261694972.1">
    <property type="nucleotide sequence ID" value="NZ_CP104694.1"/>
</dbReference>
<evidence type="ECO:0000256" key="1">
    <source>
        <dbReference type="ARBA" id="ARBA00009369"/>
    </source>
</evidence>
<evidence type="ECO:0000256" key="6">
    <source>
        <dbReference type="SAM" id="Coils"/>
    </source>
</evidence>
<organism evidence="9 10">
    <name type="scientific">Tahibacter amnicola</name>
    <dbReference type="NCBI Taxonomy" id="2976241"/>
    <lineage>
        <taxon>Bacteria</taxon>
        <taxon>Pseudomonadati</taxon>
        <taxon>Pseudomonadota</taxon>
        <taxon>Gammaproteobacteria</taxon>
        <taxon>Lysobacterales</taxon>
        <taxon>Rhodanobacteraceae</taxon>
        <taxon>Tahibacter</taxon>
    </lineage>
</organism>
<gene>
    <name evidence="9" type="primary">mreC</name>
    <name evidence="9" type="ORF">N4264_25305</name>
</gene>
<dbReference type="InterPro" id="IPR055342">
    <property type="entry name" value="MreC_beta-barrel_core"/>
</dbReference>
<proteinExistence type="inferred from homology"/>
<dbReference type="Gene3D" id="2.40.10.340">
    <property type="entry name" value="Rod shape-determining protein MreC, domain 1"/>
    <property type="match status" value="1"/>
</dbReference>
<dbReference type="Proteomes" id="UP001064632">
    <property type="component" value="Chromosome"/>
</dbReference>
<evidence type="ECO:0000256" key="5">
    <source>
        <dbReference type="PIRNR" id="PIRNR038471"/>
    </source>
</evidence>
<evidence type="ECO:0000259" key="8">
    <source>
        <dbReference type="Pfam" id="PF04085"/>
    </source>
</evidence>
<protein>
    <recommendedName>
        <fullName evidence="2 5">Cell shape-determining protein MreC</fullName>
    </recommendedName>
    <alternativeName>
        <fullName evidence="4 5">Cell shape protein MreC</fullName>
    </alternativeName>
</protein>
<name>A0ABY6BE21_9GAMM</name>
<dbReference type="EMBL" id="CP104694">
    <property type="protein sequence ID" value="UXI68004.1"/>
    <property type="molecule type" value="Genomic_DNA"/>
</dbReference>
<evidence type="ECO:0000313" key="10">
    <source>
        <dbReference type="Proteomes" id="UP001064632"/>
    </source>
</evidence>